<dbReference type="GO" id="GO:0008422">
    <property type="term" value="F:beta-glucosidase activity"/>
    <property type="evidence" value="ECO:0007669"/>
    <property type="project" value="TreeGrafter"/>
</dbReference>
<dbReference type="PANTHER" id="PTHR10353">
    <property type="entry name" value="GLYCOSYL HYDROLASE"/>
    <property type="match status" value="1"/>
</dbReference>
<keyword evidence="5" id="KW-0732">Signal</keyword>
<dbReference type="Gene3D" id="3.20.20.80">
    <property type="entry name" value="Glycosidases"/>
    <property type="match status" value="1"/>
</dbReference>
<gene>
    <name evidence="6" type="ORF">KI387_019392</name>
</gene>
<feature type="chain" id="PRO_5041336533" description="Beta-glucosidase" evidence="5">
    <location>
        <begin position="26"/>
        <end position="498"/>
    </location>
</feature>
<dbReference type="EMBL" id="JAHRHJ020000004">
    <property type="protein sequence ID" value="KAH9317623.1"/>
    <property type="molecule type" value="Genomic_DNA"/>
</dbReference>
<evidence type="ECO:0000313" key="6">
    <source>
        <dbReference type="EMBL" id="KAH9317623.1"/>
    </source>
</evidence>
<dbReference type="GO" id="GO:0005975">
    <property type="term" value="P:carbohydrate metabolic process"/>
    <property type="evidence" value="ECO:0007669"/>
    <property type="project" value="InterPro"/>
</dbReference>
<keyword evidence="7" id="KW-1185">Reference proteome</keyword>
<proteinExistence type="inferred from homology"/>
<dbReference type="InterPro" id="IPR001360">
    <property type="entry name" value="Glyco_hydro_1"/>
</dbReference>
<feature type="non-terminal residue" evidence="6">
    <location>
        <position position="498"/>
    </location>
</feature>
<evidence type="ECO:0000256" key="3">
    <source>
        <dbReference type="ARBA" id="ARBA00023295"/>
    </source>
</evidence>
<dbReference type="SUPFAM" id="SSF51445">
    <property type="entry name" value="(Trans)glycosidases"/>
    <property type="match status" value="1"/>
</dbReference>
<evidence type="ECO:0000256" key="2">
    <source>
        <dbReference type="ARBA" id="ARBA00022801"/>
    </source>
</evidence>
<keyword evidence="3" id="KW-0326">Glycosidase</keyword>
<dbReference type="PRINTS" id="PR00131">
    <property type="entry name" value="GLHYDRLASE1"/>
</dbReference>
<protein>
    <recommendedName>
        <fullName evidence="8">Beta-glucosidase</fullName>
    </recommendedName>
</protein>
<dbReference type="Proteomes" id="UP000824469">
    <property type="component" value="Unassembled WGS sequence"/>
</dbReference>
<dbReference type="Pfam" id="PF00232">
    <property type="entry name" value="Glyco_hydro_1"/>
    <property type="match status" value="1"/>
</dbReference>
<dbReference type="FunFam" id="3.20.20.80:FF:000020">
    <property type="entry name" value="Beta-glucosidase 12"/>
    <property type="match status" value="1"/>
</dbReference>
<comment type="caution">
    <text evidence="6">The sequence shown here is derived from an EMBL/GenBank/DDBJ whole genome shotgun (WGS) entry which is preliminary data.</text>
</comment>
<evidence type="ECO:0000256" key="4">
    <source>
        <dbReference type="RuleBase" id="RU003690"/>
    </source>
</evidence>
<accession>A0AA38G999</accession>
<evidence type="ECO:0000313" key="7">
    <source>
        <dbReference type="Proteomes" id="UP000824469"/>
    </source>
</evidence>
<dbReference type="InterPro" id="IPR033132">
    <property type="entry name" value="GH_1_N_CS"/>
</dbReference>
<dbReference type="AlphaFoldDB" id="A0AA38G999"/>
<dbReference type="OMA" id="MRIRYYE"/>
<keyword evidence="2" id="KW-0378">Hydrolase</keyword>
<evidence type="ECO:0008006" key="8">
    <source>
        <dbReference type="Google" id="ProtNLM"/>
    </source>
</evidence>
<dbReference type="PANTHER" id="PTHR10353:SF137">
    <property type="entry name" value="MYROSINASE 3-RELATED"/>
    <property type="match status" value="1"/>
</dbReference>
<evidence type="ECO:0000256" key="5">
    <source>
        <dbReference type="SAM" id="SignalP"/>
    </source>
</evidence>
<sequence>MESFGRSFGFLFLFCWLCLCVSVGAAKGSTQAQFGRKSFPSDFVFGVASAAYQYEGAAQEDGRGPSIWDTFSHTSGKIADNSTGDVANDQYHRYKEDVKLLADWGVDSYRFSISWSRILPKGRGMVNKKGVAYYNNLIDELLKYGIQPFVTLYHWDLPQSLQDEYEGFLSDKILKDFTAYADTCFEAFGDRVKKWVTMNEPYSVSFFGYNTGTQAPGRCSNSVGNCTAGNSATEPYIVTHHLLLAHAAAVKLYRDKYQKMHKGSIGITLVADWFIPYNSLSLNDKKAAQRRLDFNFGWYMNPVINGEYPPVMRKQVGARLPHFTKEQSQQVKGSYDFMAVNYYTTSYAINDDSIPNPIPTSYSADIRVNITYYKNGVIIGTQGGSDWLHTYPRGIRALLNYIKTKYNNPPIYITENGIDELGSTPMKESLNDTWRVNYVSKHVLNTLLAIRDGCNVHGYFGWTFMDDFEWGYGYTSRFGFYFVDRTHNLTRYPKASVY</sequence>
<feature type="signal peptide" evidence="5">
    <location>
        <begin position="1"/>
        <end position="25"/>
    </location>
</feature>
<organism evidence="6 7">
    <name type="scientific">Taxus chinensis</name>
    <name type="common">Chinese yew</name>
    <name type="synonym">Taxus wallichiana var. chinensis</name>
    <dbReference type="NCBI Taxonomy" id="29808"/>
    <lineage>
        <taxon>Eukaryota</taxon>
        <taxon>Viridiplantae</taxon>
        <taxon>Streptophyta</taxon>
        <taxon>Embryophyta</taxon>
        <taxon>Tracheophyta</taxon>
        <taxon>Spermatophyta</taxon>
        <taxon>Pinopsida</taxon>
        <taxon>Pinidae</taxon>
        <taxon>Conifers II</taxon>
        <taxon>Cupressales</taxon>
        <taxon>Taxaceae</taxon>
        <taxon>Taxus</taxon>
    </lineage>
</organism>
<dbReference type="PROSITE" id="PS00653">
    <property type="entry name" value="GLYCOSYL_HYDROL_F1_2"/>
    <property type="match status" value="1"/>
</dbReference>
<comment type="similarity">
    <text evidence="1 4">Belongs to the glycosyl hydrolase 1 family.</text>
</comment>
<name>A0AA38G999_TAXCH</name>
<dbReference type="InterPro" id="IPR017853">
    <property type="entry name" value="GH"/>
</dbReference>
<reference evidence="6 7" key="1">
    <citation type="journal article" date="2021" name="Nat. Plants">
        <title>The Taxus genome provides insights into paclitaxel biosynthesis.</title>
        <authorList>
            <person name="Xiong X."/>
            <person name="Gou J."/>
            <person name="Liao Q."/>
            <person name="Li Y."/>
            <person name="Zhou Q."/>
            <person name="Bi G."/>
            <person name="Li C."/>
            <person name="Du R."/>
            <person name="Wang X."/>
            <person name="Sun T."/>
            <person name="Guo L."/>
            <person name="Liang H."/>
            <person name="Lu P."/>
            <person name="Wu Y."/>
            <person name="Zhang Z."/>
            <person name="Ro D.K."/>
            <person name="Shang Y."/>
            <person name="Huang S."/>
            <person name="Yan J."/>
        </authorList>
    </citation>
    <scope>NUCLEOTIDE SEQUENCE [LARGE SCALE GENOMIC DNA]</scope>
    <source>
        <strain evidence="6">Ta-2019</strain>
    </source>
</reference>
<evidence type="ECO:0000256" key="1">
    <source>
        <dbReference type="ARBA" id="ARBA00010838"/>
    </source>
</evidence>